<dbReference type="EMBL" id="FODB01000018">
    <property type="protein sequence ID" value="SEN65154.1"/>
    <property type="molecule type" value="Genomic_DNA"/>
</dbReference>
<dbReference type="SUPFAM" id="SSF64518">
    <property type="entry name" value="Phase 1 flagellin"/>
    <property type="match status" value="1"/>
</dbReference>
<dbReference type="GO" id="GO:0005198">
    <property type="term" value="F:structural molecule activity"/>
    <property type="evidence" value="ECO:0007669"/>
    <property type="project" value="UniProtKB-UniRule"/>
</dbReference>
<evidence type="ECO:0000313" key="8">
    <source>
        <dbReference type="Proteomes" id="UP000199493"/>
    </source>
</evidence>
<keyword evidence="3 4" id="KW-0975">Bacterial flagellum</keyword>
<proteinExistence type="inferred from homology"/>
<dbReference type="STRING" id="77097.SAMN04490369_101854"/>
<evidence type="ECO:0000256" key="1">
    <source>
        <dbReference type="ARBA" id="ARBA00005709"/>
    </source>
</evidence>
<dbReference type="InterPro" id="IPR001029">
    <property type="entry name" value="Flagellin_N"/>
</dbReference>
<dbReference type="InterPro" id="IPR046358">
    <property type="entry name" value="Flagellin_C"/>
</dbReference>
<sequence>MSVINTNLTSLVSQQSIGRSSTLLATSMERLASGLRVNSAKDDAAGLAIGNRMQAQTTGLNQAARNANDGISLSQTAQGVLDSVNEKLQRIRELAVQALNGTVSTRDGDVIQAEINFNLQEIDRLAETARYNGIPLMNGQAGNIGLQVGANDADQLGIDLSPPGFSVEALGLEGLNIAGIDGEVTERNTLRGVARDIPLYDPATTLSFEPGTEQPLYYSNSFGYYTSDGSGGFSQVSVTATHTTETDSSEVSINTPRPIFAGGLATQAETLPDLPAGQRLIQQNDTYYLEERLADGSLSYREAGFSLSYEETMEMGTLPDGTMGLIRTYPVEAALQPSATIETGAYTDISDAFTFDGESYSLAGAENTTFLSAVGTELTAGVLTQDSSGELYIRADISGEERFFQLDSVTANNRLVFAAETSPIVPDAGDSFPQVIGDFTFNSTPYATSGVSLQFSDPSGVLVNDQNGDFFVRTGSSAVDYEYFELVTVTPEKDLVLQADAQAFVGSNFSEQPTLNDPEVPAADFSALSPATDITFNGNLAGLSNLAVVQRADDGQWMIRGEQADGSQAYFEADLELVLDSQGDAISAVATATQTVADVLGMASQERESVSGYSQITIDPRNVSVQYTDAQGQQFEDVLRQGEDGAYYFSLPGESAVIGGYKTATLVDLEGTSEVVLRTSNGSGEVLVYYPSNVSRGTNFSIVALTDADGFDDDGIPHTRLQIRENGDDFRLRVPRNPLAALDKAIGMVDAKRSYLGATENRLASVIESNQLTATNLAAAQSRIMDADYAVEVANMTRAQILQQAGTSVLAQANQIPQNVLSLLG</sequence>
<dbReference type="Pfam" id="PF00700">
    <property type="entry name" value="Flagellin_C"/>
    <property type="match status" value="1"/>
</dbReference>
<dbReference type="RefSeq" id="WP_208596179.1">
    <property type="nucleotide sequence ID" value="NZ_FODB01000018.1"/>
</dbReference>
<keyword evidence="7" id="KW-0282">Flagellum</keyword>
<dbReference type="Proteomes" id="UP000199493">
    <property type="component" value="Unassembled WGS sequence"/>
</dbReference>
<dbReference type="PANTHER" id="PTHR42792:SF2">
    <property type="entry name" value="FLAGELLIN"/>
    <property type="match status" value="1"/>
</dbReference>
<evidence type="ECO:0000259" key="6">
    <source>
        <dbReference type="Pfam" id="PF00700"/>
    </source>
</evidence>
<feature type="domain" description="Flagellin C-terminal" evidence="6">
    <location>
        <begin position="740"/>
        <end position="824"/>
    </location>
</feature>
<evidence type="ECO:0000256" key="3">
    <source>
        <dbReference type="ARBA" id="ARBA00023143"/>
    </source>
</evidence>
<name>A0A1H8I9S9_9GAMM</name>
<keyword evidence="7" id="KW-0966">Cell projection</keyword>
<comment type="function">
    <text evidence="4">Flagellin is the subunit protein which polymerizes to form the filaments of bacterial flagella.</text>
</comment>
<dbReference type="PRINTS" id="PR00207">
    <property type="entry name" value="FLAGELLIN"/>
</dbReference>
<keyword evidence="2 4" id="KW-0964">Secreted</keyword>
<dbReference type="InterPro" id="IPR042187">
    <property type="entry name" value="Flagellin_C_sub2"/>
</dbReference>
<dbReference type="Pfam" id="PF00669">
    <property type="entry name" value="Flagellin_N"/>
    <property type="match status" value="1"/>
</dbReference>
<reference evidence="7 8" key="1">
    <citation type="submission" date="2016-10" db="EMBL/GenBank/DDBJ databases">
        <authorList>
            <person name="de Groot N.N."/>
        </authorList>
    </citation>
    <scope>NUCLEOTIDE SEQUENCE [LARGE SCALE GENOMIC DNA]</scope>
    <source>
        <strain evidence="7 8">558</strain>
    </source>
</reference>
<protein>
    <recommendedName>
        <fullName evidence="4">Flagellin</fullName>
    </recommendedName>
</protein>
<evidence type="ECO:0000256" key="2">
    <source>
        <dbReference type="ARBA" id="ARBA00022525"/>
    </source>
</evidence>
<feature type="domain" description="Flagellin N-terminal" evidence="5">
    <location>
        <begin position="4"/>
        <end position="140"/>
    </location>
</feature>
<accession>A0A1H8I9S9</accession>
<dbReference type="Gene3D" id="6.10.10.10">
    <property type="entry name" value="Flagellar export chaperone, C-terminal domain"/>
    <property type="match status" value="1"/>
</dbReference>
<dbReference type="InterPro" id="IPR001492">
    <property type="entry name" value="Flagellin"/>
</dbReference>
<evidence type="ECO:0000256" key="4">
    <source>
        <dbReference type="RuleBase" id="RU362073"/>
    </source>
</evidence>
<comment type="subcellular location">
    <subcellularLocation>
        <location evidence="4">Secreted</location>
    </subcellularLocation>
    <subcellularLocation>
        <location evidence="4">Bacterial flagellum</location>
    </subcellularLocation>
</comment>
<dbReference type="Gene3D" id="1.20.1330.10">
    <property type="entry name" value="f41 fragment of flagellin, N-terminal domain"/>
    <property type="match status" value="2"/>
</dbReference>
<evidence type="ECO:0000259" key="5">
    <source>
        <dbReference type="Pfam" id="PF00669"/>
    </source>
</evidence>
<gene>
    <name evidence="7" type="ORF">SAMN04490369_101854</name>
</gene>
<dbReference type="GO" id="GO:0009288">
    <property type="term" value="C:bacterial-type flagellum"/>
    <property type="evidence" value="ECO:0007669"/>
    <property type="project" value="UniProtKB-SubCell"/>
</dbReference>
<keyword evidence="7" id="KW-0969">Cilium</keyword>
<comment type="similarity">
    <text evidence="1 4">Belongs to the bacterial flagellin family.</text>
</comment>
<dbReference type="GO" id="GO:0005576">
    <property type="term" value="C:extracellular region"/>
    <property type="evidence" value="ECO:0007669"/>
    <property type="project" value="UniProtKB-SubCell"/>
</dbReference>
<dbReference type="PANTHER" id="PTHR42792">
    <property type="entry name" value="FLAGELLIN"/>
    <property type="match status" value="1"/>
</dbReference>
<dbReference type="AlphaFoldDB" id="A0A1H8I9S9"/>
<organism evidence="7 8">
    <name type="scientific">Vreelandella aquamarina</name>
    <dbReference type="NCBI Taxonomy" id="77097"/>
    <lineage>
        <taxon>Bacteria</taxon>
        <taxon>Pseudomonadati</taxon>
        <taxon>Pseudomonadota</taxon>
        <taxon>Gammaproteobacteria</taxon>
        <taxon>Oceanospirillales</taxon>
        <taxon>Halomonadaceae</taxon>
        <taxon>Vreelandella</taxon>
    </lineage>
</organism>
<evidence type="ECO:0000313" key="7">
    <source>
        <dbReference type="EMBL" id="SEN65154.1"/>
    </source>
</evidence>